<dbReference type="RefSeq" id="XP_013244824.1">
    <property type="nucleotide sequence ID" value="XM_013389370.1"/>
</dbReference>
<dbReference type="GO" id="GO:0009986">
    <property type="term" value="C:cell surface"/>
    <property type="evidence" value="ECO:0007669"/>
    <property type="project" value="TreeGrafter"/>
</dbReference>
<dbReference type="OMA" id="WMASHGI"/>
<dbReference type="AlphaFoldDB" id="A0A066WHH3"/>
<dbReference type="InParanoid" id="A0A066WHH3"/>
<evidence type="ECO:0000256" key="4">
    <source>
        <dbReference type="RuleBase" id="RU361153"/>
    </source>
</evidence>
<dbReference type="GeneID" id="25265896"/>
<dbReference type="GO" id="GO:0046557">
    <property type="term" value="F:glucan endo-1,6-beta-glucosidase activity"/>
    <property type="evidence" value="ECO:0007669"/>
    <property type="project" value="TreeGrafter"/>
</dbReference>
<dbReference type="InterPro" id="IPR001547">
    <property type="entry name" value="Glyco_hydro_5"/>
</dbReference>
<dbReference type="PANTHER" id="PTHR31297">
    <property type="entry name" value="GLUCAN ENDO-1,6-BETA-GLUCOSIDASE B"/>
    <property type="match status" value="1"/>
</dbReference>
<dbReference type="InterPro" id="IPR017853">
    <property type="entry name" value="GH"/>
</dbReference>
<comment type="similarity">
    <text evidence="1 4">Belongs to the glycosyl hydrolase 5 (cellulase A) family.</text>
</comment>
<reference evidence="6 7" key="1">
    <citation type="submission" date="2014-05" db="EMBL/GenBank/DDBJ databases">
        <title>Draft genome sequence of a rare smut relative, Tilletiaria anomala UBC 951.</title>
        <authorList>
            <consortium name="DOE Joint Genome Institute"/>
            <person name="Toome M."/>
            <person name="Kuo A."/>
            <person name="Henrissat B."/>
            <person name="Lipzen A."/>
            <person name="Tritt A."/>
            <person name="Yoshinaga Y."/>
            <person name="Zane M."/>
            <person name="Barry K."/>
            <person name="Grigoriev I.V."/>
            <person name="Spatafora J.W."/>
            <person name="Aimea M.C."/>
        </authorList>
    </citation>
    <scope>NUCLEOTIDE SEQUENCE [LARGE SCALE GENOMIC DNA]</scope>
    <source>
        <strain evidence="6 7">UBC 951</strain>
    </source>
</reference>
<feature type="domain" description="Glycoside hydrolase family 5" evidence="5">
    <location>
        <begin position="100"/>
        <end position="397"/>
    </location>
</feature>
<evidence type="ECO:0000256" key="3">
    <source>
        <dbReference type="ARBA" id="ARBA00023295"/>
    </source>
</evidence>
<accession>A0A066WHH3</accession>
<evidence type="ECO:0000256" key="2">
    <source>
        <dbReference type="ARBA" id="ARBA00022801"/>
    </source>
</evidence>
<dbReference type="PANTHER" id="PTHR31297:SF43">
    <property type="entry name" value="GLUCAN 1,3-BETA-GLUCOSIDASE 3"/>
    <property type="match status" value="1"/>
</dbReference>
<proteinExistence type="inferred from homology"/>
<dbReference type="SUPFAM" id="SSF51445">
    <property type="entry name" value="(Trans)glycosidases"/>
    <property type="match status" value="1"/>
</dbReference>
<evidence type="ECO:0000313" key="7">
    <source>
        <dbReference type="Proteomes" id="UP000027361"/>
    </source>
</evidence>
<dbReference type="EMBL" id="JMSN01000015">
    <property type="protein sequence ID" value="KDN51963.1"/>
    <property type="molecule type" value="Genomic_DNA"/>
</dbReference>
<dbReference type="STRING" id="1037660.A0A066WHH3"/>
<dbReference type="Gene3D" id="3.20.20.80">
    <property type="entry name" value="Glycosidases"/>
    <property type="match status" value="1"/>
</dbReference>
<dbReference type="InterPro" id="IPR050386">
    <property type="entry name" value="Glycosyl_hydrolase_5"/>
</dbReference>
<dbReference type="HOGENOM" id="CLU_004624_8_2_1"/>
<organism evidence="6 7">
    <name type="scientific">Tilletiaria anomala (strain ATCC 24038 / CBS 436.72 / UBC 951)</name>
    <dbReference type="NCBI Taxonomy" id="1037660"/>
    <lineage>
        <taxon>Eukaryota</taxon>
        <taxon>Fungi</taxon>
        <taxon>Dikarya</taxon>
        <taxon>Basidiomycota</taxon>
        <taxon>Ustilaginomycotina</taxon>
        <taxon>Exobasidiomycetes</taxon>
        <taxon>Georgefischeriales</taxon>
        <taxon>Tilletiariaceae</taxon>
        <taxon>Tilletiaria</taxon>
    </lineage>
</organism>
<dbReference type="GO" id="GO:0009251">
    <property type="term" value="P:glucan catabolic process"/>
    <property type="evidence" value="ECO:0007669"/>
    <property type="project" value="TreeGrafter"/>
</dbReference>
<evidence type="ECO:0000259" key="5">
    <source>
        <dbReference type="Pfam" id="PF00150"/>
    </source>
</evidence>
<dbReference type="FunCoup" id="A0A066WHH3">
    <property type="interactions" value="8"/>
</dbReference>
<comment type="caution">
    <text evidence="6">The sequence shown here is derived from an EMBL/GenBank/DDBJ whole genome shotgun (WGS) entry which is preliminary data.</text>
</comment>
<keyword evidence="3 4" id="KW-0326">Glycosidase</keyword>
<name>A0A066WHH3_TILAU</name>
<protein>
    <submittedName>
        <fullName evidence="6">Glycoside hydrolase family 5 protein</fullName>
    </submittedName>
</protein>
<dbReference type="GO" id="GO:0005576">
    <property type="term" value="C:extracellular region"/>
    <property type="evidence" value="ECO:0007669"/>
    <property type="project" value="TreeGrafter"/>
</dbReference>
<evidence type="ECO:0000256" key="1">
    <source>
        <dbReference type="ARBA" id="ARBA00005641"/>
    </source>
</evidence>
<keyword evidence="7" id="KW-1185">Reference proteome</keyword>
<dbReference type="Pfam" id="PF00150">
    <property type="entry name" value="Cellulase"/>
    <property type="match status" value="1"/>
</dbReference>
<keyword evidence="2 4" id="KW-0378">Hydrolase</keyword>
<dbReference type="OrthoDB" id="1887033at2759"/>
<gene>
    <name evidence="6" type="ORF">K437DRAFT_266987</name>
</gene>
<evidence type="ECO:0000313" key="6">
    <source>
        <dbReference type="EMBL" id="KDN51963.1"/>
    </source>
</evidence>
<sequence length="548" mass="60715">MNKLLRKVGSKLQQVDIGQKQGASASPASASFDITAVSGLPSQVLHYRFRKQRGVNLGSWFSLETWLTPSLFAGIDGAKSEFDLVSSSSGGKLSSQDVSARLNHHWGNFINDGDWIWIKEHGINTVRLPIAYFHFLPAVAPHLMQGTEYEPYAAIYEPAWGHVKRAIETAGRYSIGVMVDLHGCPGAQGTDGHTGLSNGSAGMWDGSRASFNQARTIEILVELIRAIGSYENVIGLELMNEPRNSGRLAGFYDEAIHAIRGCSPDPKVASLPLYLSDSWDLNYYSAKFGSSRQKGGPANMLVIDHHLYRVFTPQDAAKSSSDHAKGCRHGGGTAQWMKDMAAKADGNIVIGEWSSALHHISFRGGDHQAQQKDWGHSQLDMYEKHCAGYYFWTLKKEGNKDLGWCLYSAIEQGVLPSNLAMFALGSGRNQHQSREELERVGVQECQSKFGGHKAYWRKHGGSGSAEGGPYEHWRYEAGFQAGWVDSLDFWFASQWSGGEDHQLIGYKHNLMLLRLAQHAREKGGSRFGWEFEHGFNAALQAFDGYIRR</sequence>
<dbReference type="Proteomes" id="UP000027361">
    <property type="component" value="Unassembled WGS sequence"/>
</dbReference>